<dbReference type="InterPro" id="IPR005273">
    <property type="entry name" value="Ura-DNA_glyco_family4"/>
</dbReference>
<dbReference type="InterPro" id="IPR005122">
    <property type="entry name" value="Uracil-DNA_glycosylase-like"/>
</dbReference>
<dbReference type="AlphaFoldDB" id="A0A519BE59"/>
<evidence type="ECO:0000256" key="11">
    <source>
        <dbReference type="ARBA" id="ARBA00023204"/>
    </source>
</evidence>
<dbReference type="EC" id="3.2.2.27" evidence="3"/>
<evidence type="ECO:0000256" key="3">
    <source>
        <dbReference type="ARBA" id="ARBA00012030"/>
    </source>
</evidence>
<evidence type="ECO:0000256" key="10">
    <source>
        <dbReference type="ARBA" id="ARBA00023014"/>
    </source>
</evidence>
<keyword evidence="5" id="KW-0004">4Fe-4S</keyword>
<evidence type="ECO:0000256" key="8">
    <source>
        <dbReference type="ARBA" id="ARBA00022801"/>
    </source>
</evidence>
<comment type="caution">
    <text evidence="13">The sequence shown here is derived from an EMBL/GenBank/DDBJ whole genome shotgun (WGS) entry which is preliminary data.</text>
</comment>
<comment type="catalytic activity">
    <reaction evidence="1">
        <text>Hydrolyzes single-stranded DNA or mismatched double-stranded DNA and polynucleotides, releasing free uracil.</text>
        <dbReference type="EC" id="3.2.2.27"/>
    </reaction>
</comment>
<protein>
    <recommendedName>
        <fullName evidence="4">Type-4 uracil-DNA glycosylase</fullName>
        <ecNumber evidence="3">3.2.2.27</ecNumber>
    </recommendedName>
</protein>
<dbReference type="GO" id="GO:0004844">
    <property type="term" value="F:uracil DNA N-glycosylase activity"/>
    <property type="evidence" value="ECO:0007669"/>
    <property type="project" value="UniProtKB-EC"/>
</dbReference>
<dbReference type="EMBL" id="SGBD01000001">
    <property type="protein sequence ID" value="RZD15550.1"/>
    <property type="molecule type" value="Genomic_DNA"/>
</dbReference>
<dbReference type="PANTHER" id="PTHR33693:SF1">
    <property type="entry name" value="TYPE-4 URACIL-DNA GLYCOSYLASE"/>
    <property type="match status" value="1"/>
</dbReference>
<reference evidence="13 14" key="1">
    <citation type="submission" date="2019-01" db="EMBL/GenBank/DDBJ databases">
        <title>Insights into ecological role of a new deltaproteobacterial order Candidatus Sinidesulfobacterales (Sva0485) by metagenomics and metatranscriptomics.</title>
        <authorList>
            <person name="Tan S."/>
            <person name="Liu J."/>
            <person name="Fang Y."/>
            <person name="Hedlund B.P."/>
            <person name="Lian Z.H."/>
            <person name="Huang L.Y."/>
            <person name="Li J.T."/>
            <person name="Huang L.N."/>
            <person name="Li W.J."/>
            <person name="Jiang H.C."/>
            <person name="Dong H.L."/>
            <person name="Shu W.S."/>
        </authorList>
    </citation>
    <scope>NUCLEOTIDE SEQUENCE [LARGE SCALE GENOMIC DNA]</scope>
    <source>
        <strain evidence="13">AP3</strain>
    </source>
</reference>
<dbReference type="CDD" id="cd10030">
    <property type="entry name" value="UDG-F4_TTUDGA_SPO1dp_like"/>
    <property type="match status" value="1"/>
</dbReference>
<sequence>MRNKGEPNLKANAPSDLRSQLKFLEDVSVNKCIKCKLSETRKNIVFGEGNPSSKLMFIGEAPGAEEDNTGRPFVGRAGQLLTKIIESINLKREDVYIANIIKCRPPQNRNPFEEEIKQCSPFLKEQIKIIKPKIICTLGKFSTEFIIGTDKGTISAVRGNEFDYDGITVIPTYHPSYLLRNPDAKRETWEDMKKIRDLYFKAT</sequence>
<keyword evidence="7" id="KW-0227">DNA damage</keyword>
<dbReference type="GO" id="GO:0046872">
    <property type="term" value="F:metal ion binding"/>
    <property type="evidence" value="ECO:0007669"/>
    <property type="project" value="UniProtKB-KW"/>
</dbReference>
<gene>
    <name evidence="13" type="ORF">EVJ47_02730</name>
</gene>
<keyword evidence="6" id="KW-0479">Metal-binding</keyword>
<dbReference type="SMART" id="SM00986">
    <property type="entry name" value="UDG"/>
    <property type="match status" value="1"/>
</dbReference>
<dbReference type="GO" id="GO:0051539">
    <property type="term" value="F:4 iron, 4 sulfur cluster binding"/>
    <property type="evidence" value="ECO:0007669"/>
    <property type="project" value="UniProtKB-KW"/>
</dbReference>
<dbReference type="NCBIfam" id="TIGR00758">
    <property type="entry name" value="UDG_fam4"/>
    <property type="match status" value="1"/>
</dbReference>
<dbReference type="SMART" id="SM00987">
    <property type="entry name" value="UreE_C"/>
    <property type="match status" value="1"/>
</dbReference>
<evidence type="ECO:0000256" key="5">
    <source>
        <dbReference type="ARBA" id="ARBA00022485"/>
    </source>
</evidence>
<dbReference type="GO" id="GO:0006281">
    <property type="term" value="P:DNA repair"/>
    <property type="evidence" value="ECO:0007669"/>
    <property type="project" value="UniProtKB-KW"/>
</dbReference>
<dbReference type="Gene3D" id="3.40.470.10">
    <property type="entry name" value="Uracil-DNA glycosylase-like domain"/>
    <property type="match status" value="1"/>
</dbReference>
<evidence type="ECO:0000256" key="9">
    <source>
        <dbReference type="ARBA" id="ARBA00023004"/>
    </source>
</evidence>
<comment type="similarity">
    <text evidence="2">Belongs to the uracil-DNA glycosylase (UDG) superfamily. Type 4 (UDGa) family.</text>
</comment>
<accession>A0A519BE59</accession>
<evidence type="ECO:0000259" key="12">
    <source>
        <dbReference type="SMART" id="SM00986"/>
    </source>
</evidence>
<dbReference type="Proteomes" id="UP000320813">
    <property type="component" value="Unassembled WGS sequence"/>
</dbReference>
<keyword evidence="9" id="KW-0408">Iron</keyword>
<evidence type="ECO:0000313" key="13">
    <source>
        <dbReference type="EMBL" id="RZD15550.1"/>
    </source>
</evidence>
<dbReference type="Pfam" id="PF03167">
    <property type="entry name" value="UDG"/>
    <property type="match status" value="1"/>
</dbReference>
<name>A0A519BE59_9DELT</name>
<keyword evidence="10" id="KW-0411">Iron-sulfur</keyword>
<evidence type="ECO:0000256" key="1">
    <source>
        <dbReference type="ARBA" id="ARBA00001400"/>
    </source>
</evidence>
<organism evidence="13 14">
    <name type="scientific">Candidatus Acidulodesulfobacterium ferriphilum</name>
    <dbReference type="NCBI Taxonomy" id="2597223"/>
    <lineage>
        <taxon>Bacteria</taxon>
        <taxon>Deltaproteobacteria</taxon>
        <taxon>Candidatus Acidulodesulfobacterales</taxon>
        <taxon>Candidatus Acidulodesulfobacterium</taxon>
    </lineage>
</organism>
<dbReference type="SUPFAM" id="SSF52141">
    <property type="entry name" value="Uracil-DNA glycosylase-like"/>
    <property type="match status" value="1"/>
</dbReference>
<dbReference type="PANTHER" id="PTHR33693">
    <property type="entry name" value="TYPE-5 URACIL-DNA GLYCOSYLASE"/>
    <property type="match status" value="1"/>
</dbReference>
<evidence type="ECO:0000256" key="4">
    <source>
        <dbReference type="ARBA" id="ARBA00019403"/>
    </source>
</evidence>
<dbReference type="InterPro" id="IPR051536">
    <property type="entry name" value="UDG_Type-4/5"/>
</dbReference>
<keyword evidence="11" id="KW-0234">DNA repair</keyword>
<evidence type="ECO:0000256" key="7">
    <source>
        <dbReference type="ARBA" id="ARBA00022763"/>
    </source>
</evidence>
<proteinExistence type="inferred from homology"/>
<evidence type="ECO:0000256" key="2">
    <source>
        <dbReference type="ARBA" id="ARBA00006521"/>
    </source>
</evidence>
<keyword evidence="8" id="KW-0378">Hydrolase</keyword>
<evidence type="ECO:0000313" key="14">
    <source>
        <dbReference type="Proteomes" id="UP000320813"/>
    </source>
</evidence>
<feature type="domain" description="Uracil-DNA glycosylase-like" evidence="12">
    <location>
        <begin position="46"/>
        <end position="193"/>
    </location>
</feature>
<evidence type="ECO:0000256" key="6">
    <source>
        <dbReference type="ARBA" id="ARBA00022723"/>
    </source>
</evidence>
<dbReference type="InterPro" id="IPR036895">
    <property type="entry name" value="Uracil-DNA_glycosylase-like_sf"/>
</dbReference>